<feature type="compositionally biased region" description="Polar residues" evidence="4">
    <location>
        <begin position="439"/>
        <end position="460"/>
    </location>
</feature>
<feature type="region of interest" description="Disordered" evidence="4">
    <location>
        <begin position="426"/>
        <end position="470"/>
    </location>
</feature>
<feature type="domain" description="RING-type" evidence="5">
    <location>
        <begin position="761"/>
        <end position="798"/>
    </location>
</feature>
<comment type="caution">
    <text evidence="6">The sequence shown here is derived from an EMBL/GenBank/DDBJ whole genome shotgun (WGS) entry which is preliminary data.</text>
</comment>
<evidence type="ECO:0000259" key="5">
    <source>
        <dbReference type="PROSITE" id="PS50089"/>
    </source>
</evidence>
<gene>
    <name evidence="6" type="ORF">EGW08_019277</name>
</gene>
<evidence type="ECO:0000313" key="6">
    <source>
        <dbReference type="EMBL" id="RUS72960.1"/>
    </source>
</evidence>
<evidence type="ECO:0000256" key="3">
    <source>
        <dbReference type="PROSITE-ProRule" id="PRU00175"/>
    </source>
</evidence>
<feature type="region of interest" description="Disordered" evidence="4">
    <location>
        <begin position="814"/>
        <end position="975"/>
    </location>
</feature>
<dbReference type="AlphaFoldDB" id="A0A433SUI3"/>
<feature type="region of interest" description="Disordered" evidence="4">
    <location>
        <begin position="242"/>
        <end position="264"/>
    </location>
</feature>
<accession>A0A433SUI3</accession>
<feature type="compositionally biased region" description="Polar residues" evidence="4">
    <location>
        <begin position="944"/>
        <end position="955"/>
    </location>
</feature>
<name>A0A433SUI3_ELYCH</name>
<dbReference type="OrthoDB" id="5958958at2759"/>
<keyword evidence="2" id="KW-0862">Zinc</keyword>
<feature type="region of interest" description="Disordered" evidence="4">
    <location>
        <begin position="1"/>
        <end position="49"/>
    </location>
</feature>
<keyword evidence="1 3" id="KW-0863">Zinc-finger</keyword>
<feature type="region of interest" description="Disordered" evidence="4">
    <location>
        <begin position="150"/>
        <end position="227"/>
    </location>
</feature>
<organism evidence="6 7">
    <name type="scientific">Elysia chlorotica</name>
    <name type="common">Eastern emerald elysia</name>
    <name type="synonym">Sea slug</name>
    <dbReference type="NCBI Taxonomy" id="188477"/>
    <lineage>
        <taxon>Eukaryota</taxon>
        <taxon>Metazoa</taxon>
        <taxon>Spiralia</taxon>
        <taxon>Lophotrochozoa</taxon>
        <taxon>Mollusca</taxon>
        <taxon>Gastropoda</taxon>
        <taxon>Heterobranchia</taxon>
        <taxon>Euthyneura</taxon>
        <taxon>Panpulmonata</taxon>
        <taxon>Sacoglossa</taxon>
        <taxon>Placobranchoidea</taxon>
        <taxon>Plakobranchidae</taxon>
        <taxon>Elysia</taxon>
    </lineage>
</organism>
<reference evidence="6 7" key="1">
    <citation type="submission" date="2019-01" db="EMBL/GenBank/DDBJ databases">
        <title>A draft genome assembly of the solar-powered sea slug Elysia chlorotica.</title>
        <authorList>
            <person name="Cai H."/>
            <person name="Li Q."/>
            <person name="Fang X."/>
            <person name="Li J."/>
            <person name="Curtis N.E."/>
            <person name="Altenburger A."/>
            <person name="Shibata T."/>
            <person name="Feng M."/>
            <person name="Maeda T."/>
            <person name="Schwartz J.A."/>
            <person name="Shigenobu S."/>
            <person name="Lundholm N."/>
            <person name="Nishiyama T."/>
            <person name="Yang H."/>
            <person name="Hasebe M."/>
            <person name="Li S."/>
            <person name="Pierce S.K."/>
            <person name="Wang J."/>
        </authorList>
    </citation>
    <scope>NUCLEOTIDE SEQUENCE [LARGE SCALE GENOMIC DNA]</scope>
    <source>
        <strain evidence="6">EC2010</strain>
        <tissue evidence="6">Whole organism of an adult</tissue>
    </source>
</reference>
<feature type="compositionally biased region" description="Polar residues" evidence="4">
    <location>
        <begin position="160"/>
        <end position="172"/>
    </location>
</feature>
<dbReference type="EMBL" id="RQTK01000993">
    <property type="protein sequence ID" value="RUS72960.1"/>
    <property type="molecule type" value="Genomic_DNA"/>
</dbReference>
<feature type="compositionally biased region" description="Basic and acidic residues" evidence="4">
    <location>
        <begin position="833"/>
        <end position="845"/>
    </location>
</feature>
<feature type="compositionally biased region" description="Polar residues" evidence="4">
    <location>
        <begin position="199"/>
        <end position="224"/>
    </location>
</feature>
<dbReference type="STRING" id="188477.A0A433SUI3"/>
<sequence>MSQSYCGPNNNSSNNNQDRNASDGIETLFEGQDGDAELPPVEMRPRTNSATAIELGSRTPGRIAMGMASARIRRSYASPVKEQYHLPARPASHSLVSPAGQARHPGHDVQNLPQHQSDSRVSDGPTQSVAASLGVRSPSVARRVLLHRLPSPSQAHKHPASSSTPYASQASTPHIKETAGMSHLQQHISKSPGPKGHHTQTGQKQPISSGSKGHHTQGGQNPQVSRIAGSDTNIAIEKGTGGRLASPLTLSHQTSQQSDHHQEKVWELRPEFRHLDSAEEAGPRSLDENLLFSGVSRSTGIEIPGRDSLSAISPIPADGRSSPYGDLGFALRAQRGSRDWNLPRQRHSLDSGQRYLSQSVELSPYHYHHHHQGRRPTVHGSSSFYAGLPHHYPPRYYQHQHPTELEQMTVYDQHRLIPDEDQVSLGSGMEQGFHASRSGYPNPSHVTEGMSNPTTSSYHSDIQPPDGAPHRSLQGPHLHAMSPMSRASISLAPLPEEQQHNLSAISGDSLSDLRDLRYGSASSLALSSSVPCESSGFPPHHRRYRVVPNYPGDLRQPFHHGGAASTSIWASGERWNQPGPQSLFSRTATGSASSSSHLRHQRSSSIHSIPTLETRHGLDLAAQAVYSYDDNSLSRPVHNYSSNININNYNYHNFHHPDHLYPPEYQQYHPSQGFPGENAIAPVDVRARSQSLVSAPGSDIAARLGGFASGRHLDPYDRAWSYSVTSLVESGSGSTVGLLASEDAPRAGMESPDAPGGADLCPACHRPFDSGRKRRLIDTCGHERCYTCMFNSEMCPVCVAQAALHRDAPRPLVDPAGYTAHRPKLKTNGHLTSEMKGRQGDRPGEIPELPPPRGSSSSPAPPPGSYKVAPPVPAKPKYMHPASSSRTGAPPIIPPTSLANQGPAFAPHPQYDSLSHTYYGSDSASSAPGLPRVGGAYPVGGATTMENMPSQQPATSIDRGGDKDSPPPPPPDVAQTDLMMRLGLLLGDRVPPGG</sequence>
<dbReference type="PROSITE" id="PS50089">
    <property type="entry name" value="ZF_RING_2"/>
    <property type="match status" value="1"/>
</dbReference>
<keyword evidence="7" id="KW-1185">Reference proteome</keyword>
<dbReference type="Proteomes" id="UP000271974">
    <property type="component" value="Unassembled WGS sequence"/>
</dbReference>
<feature type="region of interest" description="Disordered" evidence="4">
    <location>
        <begin position="579"/>
        <end position="610"/>
    </location>
</feature>
<evidence type="ECO:0000256" key="2">
    <source>
        <dbReference type="ARBA" id="ARBA00022833"/>
    </source>
</evidence>
<proteinExistence type="predicted"/>
<feature type="region of interest" description="Disordered" evidence="4">
    <location>
        <begin position="92"/>
        <end position="135"/>
    </location>
</feature>
<feature type="compositionally biased region" description="Low complexity" evidence="4">
    <location>
        <begin position="585"/>
        <end position="596"/>
    </location>
</feature>
<protein>
    <recommendedName>
        <fullName evidence="5">RING-type domain-containing protein</fullName>
    </recommendedName>
</protein>
<evidence type="ECO:0000313" key="7">
    <source>
        <dbReference type="Proteomes" id="UP000271974"/>
    </source>
</evidence>
<dbReference type="GO" id="GO:0008270">
    <property type="term" value="F:zinc ion binding"/>
    <property type="evidence" value="ECO:0007669"/>
    <property type="project" value="UniProtKB-KW"/>
</dbReference>
<feature type="compositionally biased region" description="Pro residues" evidence="4">
    <location>
        <begin position="848"/>
        <end position="874"/>
    </location>
</feature>
<feature type="non-terminal residue" evidence="6">
    <location>
        <position position="994"/>
    </location>
</feature>
<dbReference type="SUPFAM" id="SSF57850">
    <property type="entry name" value="RING/U-box"/>
    <property type="match status" value="1"/>
</dbReference>
<keyword evidence="1 3" id="KW-0479">Metal-binding</keyword>
<evidence type="ECO:0000256" key="1">
    <source>
        <dbReference type="ARBA" id="ARBA00022771"/>
    </source>
</evidence>
<dbReference type="InterPro" id="IPR001841">
    <property type="entry name" value="Znf_RING"/>
</dbReference>
<feature type="compositionally biased region" description="Polar residues" evidence="4">
    <location>
        <begin position="912"/>
        <end position="926"/>
    </location>
</feature>
<evidence type="ECO:0000256" key="4">
    <source>
        <dbReference type="SAM" id="MobiDB-lite"/>
    </source>
</evidence>